<dbReference type="RefSeq" id="WP_172344140.1">
    <property type="nucleotide sequence ID" value="NZ_CASYYZ010000035.1"/>
</dbReference>
<protein>
    <recommendedName>
        <fullName evidence="4">Thioredoxin domain-containing protein</fullName>
    </recommendedName>
</protein>
<dbReference type="EMBL" id="JABKKJ010000004">
    <property type="protein sequence ID" value="NPE24642.1"/>
    <property type="molecule type" value="Genomic_DNA"/>
</dbReference>
<proteinExistence type="predicted"/>
<evidence type="ECO:0008006" key="4">
    <source>
        <dbReference type="Google" id="ProtNLM"/>
    </source>
</evidence>
<accession>A0ABX2AZP6</accession>
<evidence type="ECO:0000313" key="2">
    <source>
        <dbReference type="EMBL" id="NPE24642.1"/>
    </source>
</evidence>
<evidence type="ECO:0000313" key="3">
    <source>
        <dbReference type="Proteomes" id="UP000820977"/>
    </source>
</evidence>
<sequence>MKKPIFIVIILNVVTSCISLNSTGYYTLSEEERSQVKKPDGNIGQLTADGNTYIVNAGQVKEYIKSVRHAVVYSYLSFCRSEQCVSPVQAEHICKEKGYSLILIAGTYENLSLAHGNTIPTLAIDPETYGTDNYQKLDRLFYNELTGTNEKERDFGSFYVFENGTFIRTYKDLNDIPVAEFTLH</sequence>
<dbReference type="Proteomes" id="UP000820977">
    <property type="component" value="Unassembled WGS sequence"/>
</dbReference>
<keyword evidence="1" id="KW-0812">Transmembrane</keyword>
<feature type="transmembrane region" description="Helical" evidence="1">
    <location>
        <begin position="6"/>
        <end position="28"/>
    </location>
</feature>
<gene>
    <name evidence="2" type="ORF">HPS54_03775</name>
</gene>
<organism evidence="2 3">
    <name type="scientific">Xylanibacter caecicola</name>
    <dbReference type="NCBI Taxonomy" id="2736294"/>
    <lineage>
        <taxon>Bacteria</taxon>
        <taxon>Pseudomonadati</taxon>
        <taxon>Bacteroidota</taxon>
        <taxon>Bacteroidia</taxon>
        <taxon>Bacteroidales</taxon>
        <taxon>Prevotellaceae</taxon>
        <taxon>Xylanibacter</taxon>
    </lineage>
</organism>
<dbReference type="PROSITE" id="PS51257">
    <property type="entry name" value="PROKAR_LIPOPROTEIN"/>
    <property type="match status" value="1"/>
</dbReference>
<keyword evidence="1" id="KW-0472">Membrane</keyword>
<comment type="caution">
    <text evidence="2">The sequence shown here is derived from an EMBL/GenBank/DDBJ whole genome shotgun (WGS) entry which is preliminary data.</text>
</comment>
<reference evidence="2 3" key="1">
    <citation type="submission" date="2020-05" db="EMBL/GenBank/DDBJ databases">
        <title>Distinct polysaccharide utilization as determinants for interspecies competition between intestinal Prevotella spp.</title>
        <authorList>
            <person name="Galvez E.J.C."/>
            <person name="Iljazovic A."/>
            <person name="Strowig T."/>
        </authorList>
    </citation>
    <scope>NUCLEOTIDE SEQUENCE [LARGE SCALE GENOMIC DNA]</scope>
    <source>
        <strain evidence="2 3">PCHR</strain>
    </source>
</reference>
<keyword evidence="1" id="KW-1133">Transmembrane helix</keyword>
<evidence type="ECO:0000256" key="1">
    <source>
        <dbReference type="SAM" id="Phobius"/>
    </source>
</evidence>
<name>A0ABX2AZP6_9BACT</name>
<keyword evidence="3" id="KW-1185">Reference proteome</keyword>